<evidence type="ECO:0000313" key="1">
    <source>
        <dbReference type="EMBL" id="QDT61653.1"/>
    </source>
</evidence>
<protein>
    <submittedName>
        <fullName evidence="1">Uncharacterized protein</fullName>
    </submittedName>
</protein>
<name>A0A517T006_9BACT</name>
<dbReference type="AlphaFoldDB" id="A0A517T006"/>
<organism evidence="1 2">
    <name type="scientific">Stieleria bergensis</name>
    <dbReference type="NCBI Taxonomy" id="2528025"/>
    <lineage>
        <taxon>Bacteria</taxon>
        <taxon>Pseudomonadati</taxon>
        <taxon>Planctomycetota</taxon>
        <taxon>Planctomycetia</taxon>
        <taxon>Pirellulales</taxon>
        <taxon>Pirellulaceae</taxon>
        <taxon>Stieleria</taxon>
    </lineage>
</organism>
<keyword evidence="2" id="KW-1185">Reference proteome</keyword>
<accession>A0A517T006</accession>
<sequence length="114" mass="12591">MEFKHVQNLGRLGQGQGQLQLTGQLQSGSERVGSTSHRSLHAQRCCTCRCAFDPLLPAGLVWILSRLLKQCRMQFIGYCVDNALPKSWGVNHGCSASERFRAFAKPSSALTLLE</sequence>
<dbReference type="Proteomes" id="UP000315003">
    <property type="component" value="Chromosome"/>
</dbReference>
<evidence type="ECO:0000313" key="2">
    <source>
        <dbReference type="Proteomes" id="UP000315003"/>
    </source>
</evidence>
<reference evidence="1 2" key="1">
    <citation type="submission" date="2019-02" db="EMBL/GenBank/DDBJ databases">
        <title>Deep-cultivation of Planctomycetes and their phenomic and genomic characterization uncovers novel biology.</title>
        <authorList>
            <person name="Wiegand S."/>
            <person name="Jogler M."/>
            <person name="Boedeker C."/>
            <person name="Pinto D."/>
            <person name="Vollmers J."/>
            <person name="Rivas-Marin E."/>
            <person name="Kohn T."/>
            <person name="Peeters S.H."/>
            <person name="Heuer A."/>
            <person name="Rast P."/>
            <person name="Oberbeckmann S."/>
            <person name="Bunk B."/>
            <person name="Jeske O."/>
            <person name="Meyerdierks A."/>
            <person name="Storesund J.E."/>
            <person name="Kallscheuer N."/>
            <person name="Luecker S."/>
            <person name="Lage O.M."/>
            <person name="Pohl T."/>
            <person name="Merkel B.J."/>
            <person name="Hornburger P."/>
            <person name="Mueller R.-W."/>
            <person name="Bruemmer F."/>
            <person name="Labrenz M."/>
            <person name="Spormann A.M."/>
            <person name="Op den Camp H."/>
            <person name="Overmann J."/>
            <person name="Amann R."/>
            <person name="Jetten M.S.M."/>
            <person name="Mascher T."/>
            <person name="Medema M.H."/>
            <person name="Devos D.P."/>
            <person name="Kaster A.-K."/>
            <person name="Ovreas L."/>
            <person name="Rohde M."/>
            <person name="Galperin M.Y."/>
            <person name="Jogler C."/>
        </authorList>
    </citation>
    <scope>NUCLEOTIDE SEQUENCE [LARGE SCALE GENOMIC DNA]</scope>
    <source>
        <strain evidence="1 2">SV_7m_r</strain>
    </source>
</reference>
<dbReference type="EMBL" id="CP036272">
    <property type="protein sequence ID" value="QDT61653.1"/>
    <property type="molecule type" value="Genomic_DNA"/>
</dbReference>
<proteinExistence type="predicted"/>
<gene>
    <name evidence="1" type="ORF">SV7mr_41920</name>
</gene>